<sequence length="58" mass="6152">MQLFSVNSIKPASEQASYPPYAGGRPPPEGYSLLGRALFVLIVFMLVWAAAAAVILAT</sequence>
<keyword evidence="2" id="KW-0812">Transmembrane</keyword>
<feature type="transmembrane region" description="Helical" evidence="2">
    <location>
        <begin position="37"/>
        <end position="57"/>
    </location>
</feature>
<reference evidence="3 4" key="1">
    <citation type="submission" date="2016-10" db="EMBL/GenBank/DDBJ databases">
        <authorList>
            <person name="de Groot N.N."/>
        </authorList>
    </citation>
    <scope>NUCLEOTIDE SEQUENCE [LARGE SCALE GENOMIC DNA]</scope>
    <source>
        <strain evidence="3 4">CGMCC 1.10210</strain>
    </source>
</reference>
<feature type="compositionally biased region" description="Polar residues" evidence="1">
    <location>
        <begin position="1"/>
        <end position="16"/>
    </location>
</feature>
<gene>
    <name evidence="3" type="ORF">SAMN04488059_13811</name>
</gene>
<protein>
    <submittedName>
        <fullName evidence="3">Uncharacterized protein</fullName>
    </submittedName>
</protein>
<keyword evidence="2" id="KW-0472">Membrane</keyword>
<evidence type="ECO:0000256" key="2">
    <source>
        <dbReference type="SAM" id="Phobius"/>
    </source>
</evidence>
<dbReference type="AlphaFoldDB" id="A0A1I1RI75"/>
<feature type="region of interest" description="Disordered" evidence="1">
    <location>
        <begin position="1"/>
        <end position="21"/>
    </location>
</feature>
<organism evidence="3 4">
    <name type="scientific">Devosia psychrophila</name>
    <dbReference type="NCBI Taxonomy" id="728005"/>
    <lineage>
        <taxon>Bacteria</taxon>
        <taxon>Pseudomonadati</taxon>
        <taxon>Pseudomonadota</taxon>
        <taxon>Alphaproteobacteria</taxon>
        <taxon>Hyphomicrobiales</taxon>
        <taxon>Devosiaceae</taxon>
        <taxon>Devosia</taxon>
    </lineage>
</organism>
<accession>A0A1I1RI75</accession>
<dbReference type="EMBL" id="FOMB01000038">
    <property type="protein sequence ID" value="SFD30190.1"/>
    <property type="molecule type" value="Genomic_DNA"/>
</dbReference>
<dbReference type="Proteomes" id="UP000182258">
    <property type="component" value="Unassembled WGS sequence"/>
</dbReference>
<evidence type="ECO:0000256" key="1">
    <source>
        <dbReference type="SAM" id="MobiDB-lite"/>
    </source>
</evidence>
<dbReference type="RefSeq" id="WP_158409516.1">
    <property type="nucleotide sequence ID" value="NZ_FOMB01000038.1"/>
</dbReference>
<proteinExistence type="predicted"/>
<keyword evidence="2" id="KW-1133">Transmembrane helix</keyword>
<name>A0A1I1RI75_9HYPH</name>
<evidence type="ECO:0000313" key="4">
    <source>
        <dbReference type="Proteomes" id="UP000182258"/>
    </source>
</evidence>
<evidence type="ECO:0000313" key="3">
    <source>
        <dbReference type="EMBL" id="SFD30190.1"/>
    </source>
</evidence>